<evidence type="ECO:0000256" key="5">
    <source>
        <dbReference type="ARBA" id="ARBA00022729"/>
    </source>
</evidence>
<dbReference type="KEGG" id="dzi:111288814"/>
<dbReference type="FunFam" id="3.80.10.10:FF:001166">
    <property type="entry name" value="Cf2-like protein"/>
    <property type="match status" value="1"/>
</dbReference>
<reference evidence="13" key="1">
    <citation type="submission" date="2025-08" db="UniProtKB">
        <authorList>
            <consortium name="RefSeq"/>
        </authorList>
    </citation>
    <scope>IDENTIFICATION</scope>
    <source>
        <tissue evidence="13">Fruit stalk</tissue>
    </source>
</reference>
<evidence type="ECO:0000256" key="7">
    <source>
        <dbReference type="ARBA" id="ARBA00022989"/>
    </source>
</evidence>
<evidence type="ECO:0000256" key="2">
    <source>
        <dbReference type="ARBA" id="ARBA00009592"/>
    </source>
</evidence>
<evidence type="ECO:0000256" key="4">
    <source>
        <dbReference type="ARBA" id="ARBA00022692"/>
    </source>
</evidence>
<evidence type="ECO:0000256" key="8">
    <source>
        <dbReference type="ARBA" id="ARBA00023136"/>
    </source>
</evidence>
<comment type="subcellular location">
    <subcellularLocation>
        <location evidence="1">Membrane</location>
        <topology evidence="1">Single-pass type I membrane protein</topology>
    </subcellularLocation>
</comment>
<dbReference type="InterPro" id="IPR052941">
    <property type="entry name" value="StomDev_PlantInt_Reg"/>
</dbReference>
<protein>
    <submittedName>
        <fullName evidence="13">Receptor-like protein kinase At3g47110</fullName>
    </submittedName>
</protein>
<dbReference type="Pfam" id="PF08263">
    <property type="entry name" value="LRRNT_2"/>
    <property type="match status" value="1"/>
</dbReference>
<sequence>MWCLLRSYQFLYLVLFFLFIQANLSSYSLSSPTTQLCSHDEAVALIQFKNSVSVNQLYSYSSYCDYAGIISYPKTDSWKEGTDCCSWDGVTCDNIKGQVIGLDLGCSWLYGTIPSNSTLFHLPHLQKLNLAFNDFNSSKMSSKFFAGQVPSQVSHLSKLVSFDRSGNYDQTLEQHTLEGLIVVCEENSRKTFPTRPNLKLLNLGENRNLSLNLPQLNRSRHLKFLDLSSMSFSRELFESIGNLVSLQHLDVSNAFFSGGGLPNSIGNLISLNYLHLFNSNLSGSIPRSLGNLSQLSYLGLSENSFSGSIPSSLTNLKQLEFFYIFGNMLEGSIPNEVNAFPNLILLDLSSNLLSGTLPSWFYTIPSLKYIYLSDNQFSGYIKEFQYNSLELIDLQNNKLQGPIPFSIS</sequence>
<keyword evidence="6" id="KW-0677">Repeat</keyword>
<dbReference type="Pfam" id="PF13855">
    <property type="entry name" value="LRR_8"/>
    <property type="match status" value="1"/>
</dbReference>
<feature type="domain" description="Leucine-rich repeat-containing N-terminal plant-type" evidence="11">
    <location>
        <begin position="40"/>
        <end position="93"/>
    </location>
</feature>
<dbReference type="PANTHER" id="PTHR48004:SF58">
    <property type="entry name" value="OS01G0162200 PROTEIN"/>
    <property type="match status" value="1"/>
</dbReference>
<evidence type="ECO:0000256" key="9">
    <source>
        <dbReference type="ARBA" id="ARBA00023180"/>
    </source>
</evidence>
<evidence type="ECO:0000256" key="6">
    <source>
        <dbReference type="ARBA" id="ARBA00022737"/>
    </source>
</evidence>
<dbReference type="InterPro" id="IPR032675">
    <property type="entry name" value="LRR_dom_sf"/>
</dbReference>
<comment type="similarity">
    <text evidence="2">Belongs to the RLP family.</text>
</comment>
<organism evidence="12 13">
    <name type="scientific">Durio zibethinus</name>
    <name type="common">Durian</name>
    <dbReference type="NCBI Taxonomy" id="66656"/>
    <lineage>
        <taxon>Eukaryota</taxon>
        <taxon>Viridiplantae</taxon>
        <taxon>Streptophyta</taxon>
        <taxon>Embryophyta</taxon>
        <taxon>Tracheophyta</taxon>
        <taxon>Spermatophyta</taxon>
        <taxon>Magnoliopsida</taxon>
        <taxon>eudicotyledons</taxon>
        <taxon>Gunneridae</taxon>
        <taxon>Pentapetalae</taxon>
        <taxon>rosids</taxon>
        <taxon>malvids</taxon>
        <taxon>Malvales</taxon>
        <taxon>Malvaceae</taxon>
        <taxon>Helicteroideae</taxon>
        <taxon>Durio</taxon>
    </lineage>
</organism>
<evidence type="ECO:0000256" key="1">
    <source>
        <dbReference type="ARBA" id="ARBA00004479"/>
    </source>
</evidence>
<evidence type="ECO:0000256" key="10">
    <source>
        <dbReference type="SAM" id="SignalP"/>
    </source>
</evidence>
<keyword evidence="8" id="KW-0472">Membrane</keyword>
<keyword evidence="9" id="KW-0325">Glycoprotein</keyword>
<dbReference type="FunFam" id="3.80.10.10:FF:000041">
    <property type="entry name" value="LRR receptor-like serine/threonine-protein kinase ERECTA"/>
    <property type="match status" value="1"/>
</dbReference>
<feature type="chain" id="PRO_5028040581" evidence="10">
    <location>
        <begin position="26"/>
        <end position="408"/>
    </location>
</feature>
<keyword evidence="4" id="KW-0812">Transmembrane</keyword>
<name>A0A6P5Y502_DURZI</name>
<dbReference type="GeneID" id="111288814"/>
<dbReference type="OrthoDB" id="442066at2759"/>
<dbReference type="SUPFAM" id="SSF52058">
    <property type="entry name" value="L domain-like"/>
    <property type="match status" value="2"/>
</dbReference>
<feature type="signal peptide" evidence="10">
    <location>
        <begin position="1"/>
        <end position="25"/>
    </location>
</feature>
<keyword evidence="5 10" id="KW-0732">Signal</keyword>
<keyword evidence="7" id="KW-1133">Transmembrane helix</keyword>
<dbReference type="InterPro" id="IPR013210">
    <property type="entry name" value="LRR_N_plant-typ"/>
</dbReference>
<evidence type="ECO:0000313" key="12">
    <source>
        <dbReference type="Proteomes" id="UP000515121"/>
    </source>
</evidence>
<dbReference type="RefSeq" id="XP_022735518.1">
    <property type="nucleotide sequence ID" value="XM_022879783.1"/>
</dbReference>
<dbReference type="GO" id="GO:0016020">
    <property type="term" value="C:membrane"/>
    <property type="evidence" value="ECO:0007669"/>
    <property type="project" value="UniProtKB-SubCell"/>
</dbReference>
<keyword evidence="3" id="KW-0433">Leucine-rich repeat</keyword>
<dbReference type="Proteomes" id="UP000515121">
    <property type="component" value="Unplaced"/>
</dbReference>
<keyword evidence="12" id="KW-1185">Reference proteome</keyword>
<dbReference type="Pfam" id="PF00560">
    <property type="entry name" value="LRR_1"/>
    <property type="match status" value="4"/>
</dbReference>
<dbReference type="Gene3D" id="3.80.10.10">
    <property type="entry name" value="Ribonuclease Inhibitor"/>
    <property type="match status" value="3"/>
</dbReference>
<accession>A0A6P5Y502</accession>
<gene>
    <name evidence="13" type="primary">LOC111288814</name>
</gene>
<evidence type="ECO:0000259" key="11">
    <source>
        <dbReference type="Pfam" id="PF08263"/>
    </source>
</evidence>
<dbReference type="PANTHER" id="PTHR48004">
    <property type="entry name" value="OS01G0149700 PROTEIN"/>
    <property type="match status" value="1"/>
</dbReference>
<dbReference type="InterPro" id="IPR001611">
    <property type="entry name" value="Leu-rich_rpt"/>
</dbReference>
<proteinExistence type="inferred from homology"/>
<evidence type="ECO:0000256" key="3">
    <source>
        <dbReference type="ARBA" id="ARBA00022614"/>
    </source>
</evidence>
<dbReference type="AlphaFoldDB" id="A0A6P5Y502"/>
<evidence type="ECO:0000313" key="13">
    <source>
        <dbReference type="RefSeq" id="XP_022735518.1"/>
    </source>
</evidence>